<keyword evidence="4" id="KW-1185">Reference proteome</keyword>
<dbReference type="Proteomes" id="UP000030706">
    <property type="component" value="Unassembled WGS sequence"/>
</dbReference>
<keyword evidence="2" id="KW-0472">Membrane</keyword>
<feature type="compositionally biased region" description="Low complexity" evidence="1">
    <location>
        <begin position="283"/>
        <end position="295"/>
    </location>
</feature>
<keyword evidence="2" id="KW-0812">Transmembrane</keyword>
<gene>
    <name evidence="3" type="ORF">M438DRAFT_348988</name>
</gene>
<evidence type="ECO:0000256" key="2">
    <source>
        <dbReference type="SAM" id="Phobius"/>
    </source>
</evidence>
<feature type="compositionally biased region" description="Polar residues" evidence="1">
    <location>
        <begin position="136"/>
        <end position="151"/>
    </location>
</feature>
<dbReference type="OrthoDB" id="5413188at2759"/>
<feature type="compositionally biased region" description="Acidic residues" evidence="1">
    <location>
        <begin position="89"/>
        <end position="98"/>
    </location>
</feature>
<feature type="compositionally biased region" description="Low complexity" evidence="1">
    <location>
        <begin position="28"/>
        <end position="41"/>
    </location>
</feature>
<proteinExistence type="predicted"/>
<feature type="compositionally biased region" description="Low complexity" evidence="1">
    <location>
        <begin position="70"/>
        <end position="88"/>
    </location>
</feature>
<feature type="compositionally biased region" description="Basic residues" evidence="1">
    <location>
        <begin position="60"/>
        <end position="69"/>
    </location>
</feature>
<keyword evidence="2" id="KW-1133">Transmembrane helix</keyword>
<reference evidence="3 4" key="1">
    <citation type="journal article" date="2014" name="BMC Genomics">
        <title>Genome sequencing of four Aureobasidium pullulans varieties: biotechnological potential, stress tolerance, and description of new species.</title>
        <authorList>
            <person name="Gostin Ar C."/>
            <person name="Ohm R.A."/>
            <person name="Kogej T."/>
            <person name="Sonjak S."/>
            <person name="Turk M."/>
            <person name="Zajc J."/>
            <person name="Zalar P."/>
            <person name="Grube M."/>
            <person name="Sun H."/>
            <person name="Han J."/>
            <person name="Sharma A."/>
            <person name="Chiniquy J."/>
            <person name="Ngan C.Y."/>
            <person name="Lipzen A."/>
            <person name="Barry K."/>
            <person name="Grigoriev I.V."/>
            <person name="Gunde-Cimerman N."/>
        </authorList>
    </citation>
    <scope>NUCLEOTIDE SEQUENCE [LARGE SCALE GENOMIC DNA]</scope>
    <source>
        <strain evidence="3 4">EXF-150</strain>
    </source>
</reference>
<feature type="region of interest" description="Disordered" evidence="1">
    <location>
        <begin position="229"/>
        <end position="253"/>
    </location>
</feature>
<accession>A0A074Y015</accession>
<dbReference type="RefSeq" id="XP_029756433.1">
    <property type="nucleotide sequence ID" value="XM_029906278.1"/>
</dbReference>
<dbReference type="HOGENOM" id="CLU_036233_0_0_1"/>
<evidence type="ECO:0000313" key="3">
    <source>
        <dbReference type="EMBL" id="KEQ80246.1"/>
    </source>
</evidence>
<feature type="transmembrane region" description="Helical" evidence="2">
    <location>
        <begin position="338"/>
        <end position="360"/>
    </location>
</feature>
<feature type="region of interest" description="Disordered" evidence="1">
    <location>
        <begin position="279"/>
        <end position="319"/>
    </location>
</feature>
<dbReference type="GeneID" id="40748584"/>
<feature type="compositionally biased region" description="Polar residues" evidence="1">
    <location>
        <begin position="233"/>
        <end position="253"/>
    </location>
</feature>
<organism evidence="3 4">
    <name type="scientific">Aureobasidium pullulans EXF-150</name>
    <dbReference type="NCBI Taxonomy" id="1043002"/>
    <lineage>
        <taxon>Eukaryota</taxon>
        <taxon>Fungi</taxon>
        <taxon>Dikarya</taxon>
        <taxon>Ascomycota</taxon>
        <taxon>Pezizomycotina</taxon>
        <taxon>Dothideomycetes</taxon>
        <taxon>Dothideomycetidae</taxon>
        <taxon>Dothideales</taxon>
        <taxon>Saccotheciaceae</taxon>
        <taxon>Aureobasidium</taxon>
    </lineage>
</organism>
<evidence type="ECO:0000313" key="4">
    <source>
        <dbReference type="Proteomes" id="UP000030706"/>
    </source>
</evidence>
<feature type="region of interest" description="Disordered" evidence="1">
    <location>
        <begin position="1"/>
        <end position="188"/>
    </location>
</feature>
<protein>
    <submittedName>
        <fullName evidence="3">Uncharacterized protein</fullName>
    </submittedName>
</protein>
<feature type="compositionally biased region" description="Polar residues" evidence="1">
    <location>
        <begin position="102"/>
        <end position="117"/>
    </location>
</feature>
<dbReference type="EMBL" id="KL584999">
    <property type="protein sequence ID" value="KEQ80246.1"/>
    <property type="molecule type" value="Genomic_DNA"/>
</dbReference>
<sequence>MSNYLNTGSRGLGPSTDAGRTRSEDSWVEISSQPSSSSLSSAADEIVTTGLRVHQPPASSRRRRQRPGRPSRLNIASRAGSVGAASSQEEYEESESDDDHVITSSSEGLTLPATHTRSAMVESSDDDENRTAVNYPINNDNAFTPQPNAFSHPSGHSVRHASQPVPGSYFPAQPERRHSARHSYPSRYEARVQHSPYNLLSPNHNAAADHEAALRASLSTLQSFAAAARGLPKSNTRPTTDASSPASNRIQPNTLRMVPASALENNSPLTAQVNEPTFKPTIRRASTSTSASADVRSTKSEAKRKGITTRGSSKERRAIKKRRDSGAVYSIDDVNPTMFTWIVGVGVVVFVSAMSFTAGYTTGKAAGRLEAGMTGTGEGATACAREAGKSGLVRKIRWASTVGVGA</sequence>
<name>A0A074Y015_AURPU</name>
<evidence type="ECO:0000256" key="1">
    <source>
        <dbReference type="SAM" id="MobiDB-lite"/>
    </source>
</evidence>
<dbReference type="AlphaFoldDB" id="A0A074Y015"/>